<dbReference type="Proteomes" id="UP000305881">
    <property type="component" value="Chromosome"/>
</dbReference>
<organism evidence="1 2">
    <name type="scientific">Methylotuvimicrobium buryatense</name>
    <name type="common">Methylomicrobium buryatense</name>
    <dbReference type="NCBI Taxonomy" id="95641"/>
    <lineage>
        <taxon>Bacteria</taxon>
        <taxon>Pseudomonadati</taxon>
        <taxon>Pseudomonadota</taxon>
        <taxon>Gammaproteobacteria</taxon>
        <taxon>Methylococcales</taxon>
        <taxon>Methylococcaceae</taxon>
        <taxon>Methylotuvimicrobium</taxon>
    </lineage>
</organism>
<evidence type="ECO:0000313" key="1">
    <source>
        <dbReference type="EMBL" id="QCW82735.1"/>
    </source>
</evidence>
<accession>A0A4V1IJV6</accession>
<gene>
    <name evidence="1" type="ORF">EQU24_11165</name>
</gene>
<reference evidence="2" key="1">
    <citation type="journal article" date="2019" name="J. Bacteriol.">
        <title>A Mutagenic Screen Identifies a TonB-Dependent Receptor Required for the Lanthanide Metal Switch in the Type I Methanotroph 'Methylotuvimicrobium buryatense' 5GB1C.</title>
        <authorList>
            <person name="Groom J.D."/>
            <person name="Ford S.M."/>
            <person name="Pesesky M.W."/>
            <person name="Lidstrom M.E."/>
        </authorList>
    </citation>
    <scope>NUCLEOTIDE SEQUENCE [LARGE SCALE GENOMIC DNA]</scope>
    <source>
        <strain evidence="2">5GB1C</strain>
    </source>
</reference>
<protein>
    <submittedName>
        <fullName evidence="1">Uncharacterized protein</fullName>
    </submittedName>
</protein>
<name>A0A4V1IJV6_METBY</name>
<sequence>MRLLWQLLFCSRARRENRRIASYVTVFAKLPLLLTPLTYIHVGKAAIGKKSASAYQQMWPREVYINFAGFFYL</sequence>
<dbReference type="AlphaFoldDB" id="A0A4V1IJV6"/>
<dbReference type="KEGG" id="mbur:EQU24_11165"/>
<evidence type="ECO:0000313" key="2">
    <source>
        <dbReference type="Proteomes" id="UP000305881"/>
    </source>
</evidence>
<dbReference type="EMBL" id="CP035467">
    <property type="protein sequence ID" value="QCW82735.1"/>
    <property type="molecule type" value="Genomic_DNA"/>
</dbReference>
<keyword evidence="2" id="KW-1185">Reference proteome</keyword>
<proteinExistence type="predicted"/>